<evidence type="ECO:0000313" key="1">
    <source>
        <dbReference type="EMBL" id="KKM67091.1"/>
    </source>
</evidence>
<dbReference type="EMBL" id="LAZR01010412">
    <property type="protein sequence ID" value="KKM67091.1"/>
    <property type="molecule type" value="Genomic_DNA"/>
</dbReference>
<comment type="caution">
    <text evidence="1">The sequence shown here is derived from an EMBL/GenBank/DDBJ whole genome shotgun (WGS) entry which is preliminary data.</text>
</comment>
<gene>
    <name evidence="1" type="ORF">LCGC14_1474770</name>
</gene>
<organism evidence="1">
    <name type="scientific">marine sediment metagenome</name>
    <dbReference type="NCBI Taxonomy" id="412755"/>
    <lineage>
        <taxon>unclassified sequences</taxon>
        <taxon>metagenomes</taxon>
        <taxon>ecological metagenomes</taxon>
    </lineage>
</organism>
<proteinExistence type="predicted"/>
<sequence length="76" mass="8751">EGFKMDFSVSKCCQATIRFKPTADAYSIHAWCEKCGHYVFNGRTESLLALWMGDKESVVKNKGYIPSWLEELEKKL</sequence>
<reference evidence="1" key="1">
    <citation type="journal article" date="2015" name="Nature">
        <title>Complex archaea that bridge the gap between prokaryotes and eukaryotes.</title>
        <authorList>
            <person name="Spang A."/>
            <person name="Saw J.H."/>
            <person name="Jorgensen S.L."/>
            <person name="Zaremba-Niedzwiedzka K."/>
            <person name="Martijn J."/>
            <person name="Lind A.E."/>
            <person name="van Eijk R."/>
            <person name="Schleper C."/>
            <person name="Guy L."/>
            <person name="Ettema T.J."/>
        </authorList>
    </citation>
    <scope>NUCLEOTIDE SEQUENCE</scope>
</reference>
<feature type="non-terminal residue" evidence="1">
    <location>
        <position position="1"/>
    </location>
</feature>
<accession>A0A0F9JX92</accession>
<dbReference type="AlphaFoldDB" id="A0A0F9JX92"/>
<protein>
    <submittedName>
        <fullName evidence="1">Uncharacterized protein</fullName>
    </submittedName>
</protein>
<name>A0A0F9JX92_9ZZZZ</name>